<feature type="domain" description="C2H2-type" evidence="13">
    <location>
        <begin position="910"/>
        <end position="937"/>
    </location>
</feature>
<dbReference type="PROSITE" id="PS50157">
    <property type="entry name" value="ZINC_FINGER_C2H2_2"/>
    <property type="match status" value="39"/>
</dbReference>
<feature type="domain" description="C2H2-type" evidence="13">
    <location>
        <begin position="2210"/>
        <end position="2237"/>
    </location>
</feature>
<feature type="compositionally biased region" description="Polar residues" evidence="12">
    <location>
        <begin position="357"/>
        <end position="371"/>
    </location>
</feature>
<feature type="region of interest" description="Disordered" evidence="12">
    <location>
        <begin position="2359"/>
        <end position="2395"/>
    </location>
</feature>
<dbReference type="Proteomes" id="UP000261420">
    <property type="component" value="Unplaced"/>
</dbReference>
<feature type="domain" description="C2H2-type" evidence="13">
    <location>
        <begin position="1454"/>
        <end position="1481"/>
    </location>
</feature>
<protein>
    <submittedName>
        <fullName evidence="14">Zinc finger protein 1035</fullName>
    </submittedName>
</protein>
<feature type="compositionally biased region" description="Low complexity" evidence="12">
    <location>
        <begin position="2359"/>
        <end position="2374"/>
    </location>
</feature>
<feature type="compositionally biased region" description="Acidic residues" evidence="12">
    <location>
        <begin position="392"/>
        <end position="402"/>
    </location>
</feature>
<feature type="domain" description="C2H2-type" evidence="13">
    <location>
        <begin position="1525"/>
        <end position="1547"/>
    </location>
</feature>
<evidence type="ECO:0000259" key="13">
    <source>
        <dbReference type="PROSITE" id="PS50157"/>
    </source>
</evidence>
<dbReference type="GeneTree" id="ENSGT00940000162287"/>
<feature type="domain" description="C2H2-type" evidence="13">
    <location>
        <begin position="2242"/>
        <end position="2269"/>
    </location>
</feature>
<keyword evidence="10" id="KW-0539">Nucleus</keyword>
<evidence type="ECO:0000256" key="1">
    <source>
        <dbReference type="ARBA" id="ARBA00004123"/>
    </source>
</evidence>
<keyword evidence="3" id="KW-0479">Metal-binding</keyword>
<feature type="compositionally biased region" description="Basic and acidic residues" evidence="12">
    <location>
        <begin position="270"/>
        <end position="308"/>
    </location>
</feature>
<reference evidence="14" key="1">
    <citation type="submission" date="2025-08" db="UniProtKB">
        <authorList>
            <consortium name="Ensembl"/>
        </authorList>
    </citation>
    <scope>IDENTIFICATION</scope>
</reference>
<feature type="domain" description="C2H2-type" evidence="13">
    <location>
        <begin position="2875"/>
        <end position="2902"/>
    </location>
</feature>
<feature type="region of interest" description="Disordered" evidence="12">
    <location>
        <begin position="1138"/>
        <end position="1164"/>
    </location>
</feature>
<feature type="domain" description="C2H2-type" evidence="13">
    <location>
        <begin position="2079"/>
        <end position="2106"/>
    </location>
</feature>
<feature type="compositionally biased region" description="Basic and acidic residues" evidence="12">
    <location>
        <begin position="378"/>
        <end position="391"/>
    </location>
</feature>
<evidence type="ECO:0000256" key="12">
    <source>
        <dbReference type="SAM" id="MobiDB-lite"/>
    </source>
</evidence>
<dbReference type="FunFam" id="3.30.160.60:FF:000006">
    <property type="entry name" value="Zinc finger protein 184 (Kruppel-like)"/>
    <property type="match status" value="1"/>
</dbReference>
<feature type="compositionally biased region" description="Polar residues" evidence="12">
    <location>
        <begin position="709"/>
        <end position="726"/>
    </location>
</feature>
<dbReference type="GO" id="GO:0008270">
    <property type="term" value="F:zinc ion binding"/>
    <property type="evidence" value="ECO:0007669"/>
    <property type="project" value="UniProtKB-KW"/>
</dbReference>
<dbReference type="SUPFAM" id="SSF57667">
    <property type="entry name" value="beta-beta-alpha zinc fingers"/>
    <property type="match status" value="19"/>
</dbReference>
<evidence type="ECO:0000256" key="10">
    <source>
        <dbReference type="ARBA" id="ARBA00023242"/>
    </source>
</evidence>
<feature type="domain" description="C2H2-type" evidence="13">
    <location>
        <begin position="1615"/>
        <end position="1642"/>
    </location>
</feature>
<feature type="region of interest" description="Disordered" evidence="12">
    <location>
        <begin position="1178"/>
        <end position="1209"/>
    </location>
</feature>
<feature type="compositionally biased region" description="Basic and acidic residues" evidence="12">
    <location>
        <begin position="756"/>
        <end position="771"/>
    </location>
</feature>
<feature type="domain" description="C2H2-type" evidence="13">
    <location>
        <begin position="1919"/>
        <end position="1946"/>
    </location>
</feature>
<feature type="domain" description="C2H2-type" evidence="13">
    <location>
        <begin position="1482"/>
        <end position="1500"/>
    </location>
</feature>
<evidence type="ECO:0000256" key="4">
    <source>
        <dbReference type="ARBA" id="ARBA00022737"/>
    </source>
</evidence>
<evidence type="ECO:0000256" key="5">
    <source>
        <dbReference type="ARBA" id="ARBA00022771"/>
    </source>
</evidence>
<accession>A0A3B4V1P0</accession>
<dbReference type="InterPro" id="IPR013087">
    <property type="entry name" value="Znf_C2H2_type"/>
</dbReference>
<evidence type="ECO:0000256" key="6">
    <source>
        <dbReference type="ARBA" id="ARBA00022833"/>
    </source>
</evidence>
<feature type="domain" description="C2H2-type" evidence="13">
    <location>
        <begin position="1891"/>
        <end position="1918"/>
    </location>
</feature>
<feature type="domain" description="C2H2-type" evidence="13">
    <location>
        <begin position="2778"/>
        <end position="2805"/>
    </location>
</feature>
<feature type="domain" description="C2H2-type" evidence="13">
    <location>
        <begin position="2722"/>
        <end position="2749"/>
    </location>
</feature>
<feature type="domain" description="C2H2-type" evidence="13">
    <location>
        <begin position="2270"/>
        <end position="2297"/>
    </location>
</feature>
<feature type="region of interest" description="Disordered" evidence="12">
    <location>
        <begin position="172"/>
        <end position="193"/>
    </location>
</feature>
<keyword evidence="7" id="KW-0805">Transcription regulation</keyword>
<feature type="compositionally biased region" description="Polar residues" evidence="12">
    <location>
        <begin position="427"/>
        <end position="440"/>
    </location>
</feature>
<feature type="domain" description="C2H2-type" evidence="13">
    <location>
        <begin position="1997"/>
        <end position="2025"/>
    </location>
</feature>
<feature type="compositionally biased region" description="Polar residues" evidence="12">
    <location>
        <begin position="404"/>
        <end position="418"/>
    </location>
</feature>
<dbReference type="FunFam" id="3.30.160.60:FF:000100">
    <property type="entry name" value="Zinc finger 45-like"/>
    <property type="match status" value="2"/>
</dbReference>
<dbReference type="OMA" id="PVCHQCF"/>
<dbReference type="PANTHER" id="PTHR24377">
    <property type="entry name" value="IP01015P-RELATED"/>
    <property type="match status" value="1"/>
</dbReference>
<feature type="domain" description="C2H2-type" evidence="13">
    <location>
        <begin position="2107"/>
        <end position="2138"/>
    </location>
</feature>
<dbReference type="GO" id="GO:0005634">
    <property type="term" value="C:nucleus"/>
    <property type="evidence" value="ECO:0007669"/>
    <property type="project" value="UniProtKB-SubCell"/>
</dbReference>
<feature type="domain" description="C2H2-type" evidence="13">
    <location>
        <begin position="938"/>
        <end position="965"/>
    </location>
</feature>
<feature type="compositionally biased region" description="Basic and acidic residues" evidence="12">
    <location>
        <begin position="442"/>
        <end position="451"/>
    </location>
</feature>
<feature type="region of interest" description="Disordered" evidence="12">
    <location>
        <begin position="2526"/>
        <end position="2553"/>
    </location>
</feature>
<comment type="subcellular location">
    <subcellularLocation>
        <location evidence="1">Nucleus</location>
    </subcellularLocation>
</comment>
<feature type="domain" description="C2H2-type" evidence="13">
    <location>
        <begin position="1704"/>
        <end position="1731"/>
    </location>
</feature>
<feature type="domain" description="C2H2-type" evidence="13">
    <location>
        <begin position="2481"/>
        <end position="2508"/>
    </location>
</feature>
<feature type="compositionally biased region" description="Polar residues" evidence="12">
    <location>
        <begin position="325"/>
        <end position="338"/>
    </location>
</feature>
<feature type="domain" description="C2H2-type" evidence="13">
    <location>
        <begin position="2399"/>
        <end position="2426"/>
    </location>
</feature>
<feature type="compositionally biased region" description="Basic and acidic residues" evidence="12">
    <location>
        <begin position="1178"/>
        <end position="1204"/>
    </location>
</feature>
<comment type="similarity">
    <text evidence="2">Belongs to the krueppel C2H2-type zinc-finger protein family.</text>
</comment>
<evidence type="ECO:0000256" key="2">
    <source>
        <dbReference type="ARBA" id="ARBA00006991"/>
    </source>
</evidence>
<feature type="domain" description="C2H2-type" evidence="13">
    <location>
        <begin position="1010"/>
        <end position="1038"/>
    </location>
</feature>
<dbReference type="FunFam" id="3.30.160.60:FF:000446">
    <property type="entry name" value="Zinc finger protein"/>
    <property type="match status" value="2"/>
</dbReference>
<reference evidence="14" key="2">
    <citation type="submission" date="2025-09" db="UniProtKB">
        <authorList>
            <consortium name="Ensembl"/>
        </authorList>
    </citation>
    <scope>IDENTIFICATION</scope>
</reference>
<dbReference type="FunFam" id="3.30.160.60:FF:002343">
    <property type="entry name" value="Zinc finger protein 33A"/>
    <property type="match status" value="2"/>
</dbReference>
<feature type="domain" description="C2H2-type" evidence="13">
    <location>
        <begin position="2593"/>
        <end position="2615"/>
    </location>
</feature>
<feature type="region of interest" description="Disordered" evidence="12">
    <location>
        <begin position="1393"/>
        <end position="1419"/>
    </location>
</feature>
<proteinExistence type="inferred from homology"/>
<feature type="region of interest" description="Disordered" evidence="12">
    <location>
        <begin position="269"/>
        <end position="601"/>
    </location>
</feature>
<dbReference type="FunFam" id="3.30.160.60:FF:001009">
    <property type="entry name" value="Zinc finger protein 26"/>
    <property type="match status" value="1"/>
</dbReference>
<feature type="compositionally biased region" description="Polar residues" evidence="12">
    <location>
        <begin position="589"/>
        <end position="599"/>
    </location>
</feature>
<dbReference type="InterPro" id="IPR036236">
    <property type="entry name" value="Znf_C2H2_sf"/>
</dbReference>
<feature type="domain" description="C2H2-type" evidence="13">
    <location>
        <begin position="1792"/>
        <end position="1820"/>
    </location>
</feature>
<feature type="domain" description="C2H2-type" evidence="13">
    <location>
        <begin position="1369"/>
        <end position="1396"/>
    </location>
</feature>
<feature type="compositionally biased region" description="Acidic residues" evidence="12">
    <location>
        <begin position="2379"/>
        <end position="2393"/>
    </location>
</feature>
<feature type="compositionally biased region" description="Polar residues" evidence="12">
    <location>
        <begin position="2541"/>
        <end position="2553"/>
    </location>
</feature>
<keyword evidence="8" id="KW-0238">DNA-binding</keyword>
<keyword evidence="6" id="KW-0862">Zinc</keyword>
<feature type="domain" description="C2H2-type" evidence="13">
    <location>
        <begin position="2453"/>
        <end position="2480"/>
    </location>
</feature>
<feature type="region of interest" description="Disordered" evidence="12">
    <location>
        <begin position="651"/>
        <end position="674"/>
    </location>
</feature>
<evidence type="ECO:0000256" key="8">
    <source>
        <dbReference type="ARBA" id="ARBA00023125"/>
    </source>
</evidence>
<sequence>MQRMAHEWDSYYHNLPPLSSDSSTLRRTSESEGSLSQHLENFIGHHDFTDTAASNEAPATNSNFNMNYYSSPSIGNPSSDCVYQKYYRETQWQADGEQMDKDYLPSCGNSDISDFATDGLSASGSFPSSFATDLQGLKQDCGMLATSFLEDYSDVSSCSDADVGETRPSCKFMASNSVPKPKTDVSTKPHSSERLFSQTRNMFPTESQRPNMSKANVVLPSPSNLKAAEVTVECSQDKMENPEETVKSHTGHNQSFTSSNMVTTTGNETVEDRNYSDGCQDQKQKEDVERDLMPGKHSDISIRGHENLTGDGEAQYPHGNDKEQITVTAPNIMTSFNNEQDHIDEKVLRKEKKESLNQENEGSGGVNSTPDQNEEEQDKSNLLKRERKESDSLENETFDEESTPLPNSTDSQDENMQTDCEGKKIKSNTFKSSDPPNNKVSHSKDATHEPSECTSTLKGSSHDVESCLQLPKHQSHKNVPEDNIGRSPAEMSDGHLSDASDKKEKSVASHAESCLQSHSSSTNINPCVEKGTTEKTDTSSSPDPNCSDSIDTSHKNEQSVADHPEFILQTDVSSTDMNPSLEKEMTSLPKKTTTASTDLNCRGPDVTSGSVCIDTSHNNKQSVASHLESCLQADGSTTNIDFCVEKEWTSRSEKANTTSSTDPECSSPAVISDSNEQSVSYSLESCLQSINSSRDVNPSLKKECPAENTDGTSSPAQQQLLNQTPPGTLEPQGLGGDVAENARESFEEFDTSVEGQPDKLYGEPLSREDSSCDTDEARLVTCKSKELFMARRDKNSVEHSKGQIPQLQYSREMRNYLQPVVILKTLESENGMSNSYRCGHCQHITHNVNSLIEHNHSCWSVHNFQFCKTCNLYLMRSEQAEKHVCDVTKESPQLPSNCSLQKKRKRHGRHRCIKCKLIFSKLVQYIRHMRTHTGKTPFKCNECGLYFAQAGTLQRHKRIPGRCKPGKLLVTNSDAATAETKTPQEDLVQNKPYATLPECYVKLVDISKTNLCSLCGKSFSIAEKAKKHFYTCHKGKSLAVSSSQCATKLSGDETKKAENETRGKYKCPLCPRLFKYSYNRARHLRDCVKDTVCGGKEKVSGKYRCPLCHATFTLPSNRYRHIKAICLRECLNRLAKERAKSRPMVEQKKSKESEQKTQSKEIDLKTLSKENDLKALSEEHEQKIPSKENEQKTQSKINEQKKQESPAITAPKLVPRYKCNLCPAVFYHASGKYRHMKKHELFKLTGKMFRYRNSVFSMSKPATLSSTKTEDNKDNLKSTEANSSLVLSCQFCGKYFSTSQSLKKHERNHRGERPYRCLECGKGFKKHAHLIGHKIVHQRRIQCTVCRKILPTIGELIQHRSSHLKRGKLQCPDCDQQFQYPVYLLRHLDTHKNRENKPSQLEESAPSKPRTSLESAKEQIGPKQLQCSLCKEVFDDAQVLRKHCLTHISGSSSNQCPFCKHNFTSRRYLLRHMIKHTGDKPFSCTNCGKQFYRNLYLKLHSERCLPAQTRHFVIMESITKTKRPYRCSYCPRSFCKKIRLKSHLRGHKTNSLLLCSRCGQYFGFRKLNQHQRNCRGTTEINTGSSNGDFSKSLSPTNQSVCEMPLQSSATKMLPFKCSYCTQRFRYRSLLFRHLVSHTGIQPYACMHCGHRYGSQTMCLQHEAFCDGVYKEGPSKVKNGAEANLLSKPNLREAAQKQAEGEAEYKCKFCTKTFLKSRNLRRHILTHNEVKPYRCKACDSCFSRYDHLKVHQTRCKGKRPRLEVCIPKISLDDVGKGWQNRFSIQPAEKQETFECKVCSRSFSAQSKLSRHITMFHAAKLFKCTRCGSSFAHEKSLKHHQRMNKCRKVSSDTNASLPLGTNPPTENVTEQLHGVRSRILQRIKPCFNKKYKYVCSYCPRAFGNSWQLGVHTRLHTGEKPYACEYCGQRFIRKDYVQRHFTKCTKKQQQSKVLCDRCGGFFSKFKLEDHKKNCTLTPTLSKSTVCKSQQSTSQSPPKGFSCAYCSSRFLLFSQLQEHFLNAHKLETVVPPVSTAPLQHHLSKILNIKEEPLEEICDEGLSDGANLICKLDTTLDGDALQRFFCPECNMSFGSKAGLIGHMRVHSMERPFSCKTCKKGFWNKSLHRNHYRKCRFGHISERSKTKQLEVPLKAEIDFALNDSVLVFKEGSTSTGTGVLQTNFSCKDELMEESSKNSEGNEAQSSSSKEKKAVQYQCSECDKSFTDGLLLISHLEDHGRQEQEKKRNTCTKCGRVCTSQENLEKHMKTHGFDQKYHCPDCPKITYTLSDLEIHRTYHDPNRPYVCKLCHQRFWTRPSLCNHYSEDHPDDAFTCRFCNKAYSVKKSLTRHYRKWHQKEQEILASTVQENSSTEQQSSSQVRTNGESDEDENNGSEDSDSDSAPYFPCHVCGKTFPTSESLEDHQRCHLGEKPHECEECGRCFFQASQLQQHQRMHKSEFQCQACGRGFVSLFALRKHKHTHGKSRPYRCSKCHFSFTGPSQLAEHMTTHREENFPCDICNCVFLSKSSRAEHRKSHSKSGDHPPPSLSMTEYQKSPSLSESSSVFNRELKYRCGVCNERFRDPEELSEHGCMATKERPYSCSDCDKHFLHASHLKKHRTTHQLSWSSSEYPCNQCNSSFSSSQHFLSHLKTHVDTAAEIQHNHKGKDGRLSHHFTCPVCHQCFPSATELIGHFPTHSHTFECKMCSMTLPSTSKLEHECGHLTSATEYECTECCQSFLGSDALHQHHCSHQQHAITESKYSNPSAKASPPGDEEEIDVTGEDLYNCPHCSMQFSSKSGLLEHQNKHLIEKPFKCELCGKTFALRRYLKEHERRHRLKLAAQSAAQLAEIQLKCIQCHTEFNTAQDLSLHMRLHAEKEGGKYRCDMCYKSFSHWTLLKQHQESHVGEVVYECTECDKAFAFPHLLEEHQKTHAGSAQ</sequence>
<dbReference type="GO" id="GO:0003677">
    <property type="term" value="F:DNA binding"/>
    <property type="evidence" value="ECO:0007669"/>
    <property type="project" value="UniProtKB-KW"/>
</dbReference>
<evidence type="ECO:0000313" key="15">
    <source>
        <dbReference type="Proteomes" id="UP000261420"/>
    </source>
</evidence>
<dbReference type="PROSITE" id="PS00028">
    <property type="entry name" value="ZINC_FINGER_C2H2_1"/>
    <property type="match status" value="33"/>
</dbReference>
<feature type="domain" description="C2H2-type" evidence="13">
    <location>
        <begin position="2624"/>
        <end position="2651"/>
    </location>
</feature>
<feature type="compositionally biased region" description="Polar residues" evidence="12">
    <location>
        <begin position="514"/>
        <end position="525"/>
    </location>
</feature>
<organism evidence="14 15">
    <name type="scientific">Seriola dumerili</name>
    <name type="common">Greater amberjack</name>
    <name type="synonym">Caranx dumerili</name>
    <dbReference type="NCBI Taxonomy" id="41447"/>
    <lineage>
        <taxon>Eukaryota</taxon>
        <taxon>Metazoa</taxon>
        <taxon>Chordata</taxon>
        <taxon>Craniata</taxon>
        <taxon>Vertebrata</taxon>
        <taxon>Euteleostomi</taxon>
        <taxon>Actinopterygii</taxon>
        <taxon>Neopterygii</taxon>
        <taxon>Teleostei</taxon>
        <taxon>Neoteleostei</taxon>
        <taxon>Acanthomorphata</taxon>
        <taxon>Carangaria</taxon>
        <taxon>Carangiformes</taxon>
        <taxon>Carangidae</taxon>
        <taxon>Seriola</taxon>
    </lineage>
</organism>
<keyword evidence="5 11" id="KW-0863">Zinc-finger</keyword>
<dbReference type="Ensembl" id="ENSSDUT00000024945.1">
    <property type="protein sequence ID" value="ENSSDUP00000024487.1"/>
    <property type="gene ID" value="ENSSDUG00000017790.1"/>
</dbReference>
<feature type="compositionally biased region" description="Basic and acidic residues" evidence="12">
    <location>
        <begin position="339"/>
        <end position="356"/>
    </location>
</feature>
<feature type="domain" description="C2H2-type" evidence="13">
    <location>
        <begin position="2668"/>
        <end position="2695"/>
    </location>
</feature>
<keyword evidence="15" id="KW-1185">Reference proteome</keyword>
<feature type="domain" description="C2H2-type" evidence="13">
    <location>
        <begin position="1732"/>
        <end position="1759"/>
    </location>
</feature>
<evidence type="ECO:0000256" key="3">
    <source>
        <dbReference type="ARBA" id="ARBA00022723"/>
    </source>
</evidence>
<feature type="domain" description="C2H2-type" evidence="13">
    <location>
        <begin position="2427"/>
        <end position="2454"/>
    </location>
</feature>
<evidence type="ECO:0000313" key="14">
    <source>
        <dbReference type="Ensembl" id="ENSSDUP00000024487.1"/>
    </source>
</evidence>
<feature type="domain" description="C2H2-type" evidence="13">
    <location>
        <begin position="1287"/>
        <end position="1314"/>
    </location>
</feature>
<feature type="domain" description="C2H2-type" evidence="13">
    <location>
        <begin position="2903"/>
        <end position="2930"/>
    </location>
</feature>
<feature type="compositionally biased region" description="Polar residues" evidence="12">
    <location>
        <begin position="538"/>
        <end position="550"/>
    </location>
</feature>
<dbReference type="Pfam" id="PF00096">
    <property type="entry name" value="zf-C2H2"/>
    <property type="match status" value="12"/>
</dbReference>
<evidence type="ECO:0000256" key="9">
    <source>
        <dbReference type="ARBA" id="ARBA00023163"/>
    </source>
</evidence>
<feature type="domain" description="C2H2-type" evidence="13">
    <location>
        <begin position="2806"/>
        <end position="2828"/>
    </location>
</feature>
<dbReference type="SMART" id="SM00355">
    <property type="entry name" value="ZnF_C2H2"/>
    <property type="match status" value="47"/>
</dbReference>
<evidence type="ECO:0000256" key="11">
    <source>
        <dbReference type="PROSITE-ProRule" id="PRU00042"/>
    </source>
</evidence>
<evidence type="ECO:0000256" key="7">
    <source>
        <dbReference type="ARBA" id="ARBA00023015"/>
    </source>
</evidence>
<dbReference type="Gene3D" id="3.30.160.60">
    <property type="entry name" value="Classic Zinc Finger"/>
    <property type="match status" value="27"/>
</dbReference>
<feature type="compositionally biased region" description="Basic and acidic residues" evidence="12">
    <location>
        <begin position="551"/>
        <end position="565"/>
    </location>
</feature>
<feature type="compositionally biased region" description="Basic and acidic residues" evidence="12">
    <location>
        <begin position="492"/>
        <end position="507"/>
    </location>
</feature>
<feature type="domain" description="C2H2-type" evidence="13">
    <location>
        <begin position="2845"/>
        <end position="2872"/>
    </location>
</feature>
<feature type="domain" description="C2H2-type" evidence="13">
    <location>
        <begin position="1820"/>
        <end position="1847"/>
    </location>
</feature>
<feature type="region of interest" description="Disordered" evidence="12">
    <location>
        <begin position="694"/>
        <end position="771"/>
    </location>
</feature>
<feature type="domain" description="C2H2-type" evidence="13">
    <location>
        <begin position="2565"/>
        <end position="2592"/>
    </location>
</feature>
<feature type="compositionally biased region" description="Polar residues" evidence="12">
    <location>
        <begin position="655"/>
        <end position="664"/>
    </location>
</feature>
<feature type="compositionally biased region" description="Basic and acidic residues" evidence="12">
    <location>
        <begin position="181"/>
        <end position="193"/>
    </location>
</feature>
<keyword evidence="9" id="KW-0804">Transcription</keyword>
<feature type="domain" description="C2H2-type" evidence="13">
    <location>
        <begin position="1315"/>
        <end position="1342"/>
    </location>
</feature>
<feature type="domain" description="C2H2-type" evidence="13">
    <location>
        <begin position="1217"/>
        <end position="1244"/>
    </location>
</feature>
<dbReference type="InterPro" id="IPR050826">
    <property type="entry name" value="Krueppel_C2H2_ZnFinger"/>
</dbReference>
<feature type="domain" description="C2H2-type" evidence="13">
    <location>
        <begin position="2508"/>
        <end position="2535"/>
    </location>
</feature>
<keyword evidence="4" id="KW-0677">Repeat</keyword>
<feature type="domain" description="C2H2-type" evidence="13">
    <location>
        <begin position="2326"/>
        <end position="2354"/>
    </location>
</feature>
<name>A0A3B4V1P0_SERDU</name>